<evidence type="ECO:0000256" key="4">
    <source>
        <dbReference type="ARBA" id="ARBA00022692"/>
    </source>
</evidence>
<dbReference type="InterPro" id="IPR018047">
    <property type="entry name" value="Ammonium_transpt_CS"/>
</dbReference>
<feature type="transmembrane region" description="Helical" evidence="8">
    <location>
        <begin position="164"/>
        <end position="185"/>
    </location>
</feature>
<comment type="subcellular location">
    <subcellularLocation>
        <location evidence="8">Cell membrane</location>
        <topology evidence="8">Multi-pass membrane protein</topology>
    </subcellularLocation>
    <subcellularLocation>
        <location evidence="1">Membrane</location>
        <topology evidence="1">Multi-pass membrane protein</topology>
    </subcellularLocation>
</comment>
<protein>
    <recommendedName>
        <fullName evidence="8">Ammonium transporter</fullName>
    </recommendedName>
</protein>
<dbReference type="NCBIfam" id="TIGR00836">
    <property type="entry name" value="amt"/>
    <property type="match status" value="1"/>
</dbReference>
<proteinExistence type="inferred from homology"/>
<feature type="transmembrane region" description="Helical" evidence="8">
    <location>
        <begin position="94"/>
        <end position="116"/>
    </location>
</feature>
<evidence type="ECO:0000256" key="7">
    <source>
        <dbReference type="ARBA" id="ARBA00023177"/>
    </source>
</evidence>
<dbReference type="InterPro" id="IPR001905">
    <property type="entry name" value="Ammonium_transpt"/>
</dbReference>
<name>A0ABW8UTK9_9RHOB</name>
<feature type="transmembrane region" description="Helical" evidence="8">
    <location>
        <begin position="123"/>
        <end position="144"/>
    </location>
</feature>
<keyword evidence="4 8" id="KW-0812">Transmembrane</keyword>
<evidence type="ECO:0000256" key="8">
    <source>
        <dbReference type="RuleBase" id="RU362002"/>
    </source>
</evidence>
<evidence type="ECO:0000259" key="9">
    <source>
        <dbReference type="Pfam" id="PF00909"/>
    </source>
</evidence>
<dbReference type="PROSITE" id="PS01219">
    <property type="entry name" value="AMMONIUM_TRANSP"/>
    <property type="match status" value="1"/>
</dbReference>
<feature type="transmembrane region" description="Helical" evidence="8">
    <location>
        <begin position="40"/>
        <end position="63"/>
    </location>
</feature>
<dbReference type="PANTHER" id="PTHR43029:SF10">
    <property type="entry name" value="AMMONIUM TRANSPORTER MEP2"/>
    <property type="match status" value="1"/>
</dbReference>
<sequence>MNQADTVWILVTTALVFFMSLPGLLLFYGGMVRARNAISVFTQGYAVACLMAILWFIAGYSIAYGDASPYWGGLGKVFLSGVTQDSLVGTLPEIVFFSFQMTFAIITPVLVLGVFAERTKFGFVLLFSCLWMLLVYAPIAHWVWGGGFLSDGGIFGENGVRDFAGGLVVHEAAGVSALIIALVLGPRLNRDYAPHQPGMVMVGAAMLWVGWLGFNGGSSLAADVRAGMALTVTLLAGATASVTWLVWEYVKTGKATLVGMVTGTISGLAAVTPASGFVGPAYSIVIGIVAGIMCQETVYFLRNRLKVDDSLDVFAVHGAGGVYGTMMMAALGVATWPAQIGSILIVGGYTAAVTLVLVFFCKGVTGLRVEKEAEEQGLDVAVHEQRAYDLS</sequence>
<dbReference type="Gene3D" id="1.10.3430.10">
    <property type="entry name" value="Ammonium transporter AmtB like domains"/>
    <property type="match status" value="1"/>
</dbReference>
<keyword evidence="3 8" id="KW-0813">Transport</keyword>
<feature type="transmembrane region" description="Helical" evidence="8">
    <location>
        <begin position="197"/>
        <end position="214"/>
    </location>
</feature>
<dbReference type="Proteomes" id="UP001627408">
    <property type="component" value="Unassembled WGS sequence"/>
</dbReference>
<feature type="transmembrane region" description="Helical" evidence="8">
    <location>
        <begin position="281"/>
        <end position="301"/>
    </location>
</feature>
<keyword evidence="7 8" id="KW-0924">Ammonia transport</keyword>
<reference evidence="10 11" key="1">
    <citation type="submission" date="2024-08" db="EMBL/GenBank/DDBJ databases">
        <title>Tateyamaria sp. nov., isolated from marine algae.</title>
        <authorList>
            <person name="Choi B.J."/>
            <person name="Kim J.M."/>
            <person name="Lee J.K."/>
            <person name="Choi D.G."/>
            <person name="Bayburt H."/>
            <person name="Baek J.H."/>
            <person name="Han D.M."/>
            <person name="Jeon C.O."/>
        </authorList>
    </citation>
    <scope>NUCLEOTIDE SEQUENCE [LARGE SCALE GENOMIC DNA]</scope>
    <source>
        <strain evidence="10 11">KMU-156</strain>
    </source>
</reference>
<dbReference type="RefSeq" id="WP_407592320.1">
    <property type="nucleotide sequence ID" value="NZ_JBHDIY010000002.1"/>
</dbReference>
<dbReference type="EMBL" id="JBHDIY010000002">
    <property type="protein sequence ID" value="MFL4470468.1"/>
    <property type="molecule type" value="Genomic_DNA"/>
</dbReference>
<dbReference type="InterPro" id="IPR029020">
    <property type="entry name" value="Ammonium/urea_transptr"/>
</dbReference>
<dbReference type="PANTHER" id="PTHR43029">
    <property type="entry name" value="AMMONIUM TRANSPORTER MEP2"/>
    <property type="match status" value="1"/>
</dbReference>
<comment type="similarity">
    <text evidence="2 8">Belongs to the ammonia transporter channel (TC 1.A.11.2) family.</text>
</comment>
<gene>
    <name evidence="10" type="ORF">ACERZ8_11480</name>
</gene>
<evidence type="ECO:0000313" key="10">
    <source>
        <dbReference type="EMBL" id="MFL4470468.1"/>
    </source>
</evidence>
<dbReference type="InterPro" id="IPR024041">
    <property type="entry name" value="NH4_transpt_AmtB-like_dom"/>
</dbReference>
<evidence type="ECO:0000256" key="5">
    <source>
        <dbReference type="ARBA" id="ARBA00022989"/>
    </source>
</evidence>
<evidence type="ECO:0000256" key="3">
    <source>
        <dbReference type="ARBA" id="ARBA00022448"/>
    </source>
</evidence>
<feature type="transmembrane region" description="Helical" evidence="8">
    <location>
        <begin position="340"/>
        <end position="361"/>
    </location>
</feature>
<keyword evidence="5 8" id="KW-1133">Transmembrane helix</keyword>
<keyword evidence="6 8" id="KW-0472">Membrane</keyword>
<feature type="transmembrane region" description="Helical" evidence="8">
    <location>
        <begin position="257"/>
        <end position="275"/>
    </location>
</feature>
<feature type="transmembrane region" description="Helical" evidence="8">
    <location>
        <begin position="6"/>
        <end position="28"/>
    </location>
</feature>
<feature type="transmembrane region" description="Helical" evidence="8">
    <location>
        <begin position="226"/>
        <end position="250"/>
    </location>
</feature>
<feature type="domain" description="Ammonium transporter AmtB-like" evidence="9">
    <location>
        <begin position="7"/>
        <end position="388"/>
    </location>
</feature>
<evidence type="ECO:0000256" key="1">
    <source>
        <dbReference type="ARBA" id="ARBA00004141"/>
    </source>
</evidence>
<evidence type="ECO:0000256" key="2">
    <source>
        <dbReference type="ARBA" id="ARBA00005887"/>
    </source>
</evidence>
<comment type="caution">
    <text evidence="10">The sequence shown here is derived from an EMBL/GenBank/DDBJ whole genome shotgun (WGS) entry which is preliminary data.</text>
</comment>
<accession>A0ABW8UTK9</accession>
<evidence type="ECO:0000313" key="11">
    <source>
        <dbReference type="Proteomes" id="UP001627408"/>
    </source>
</evidence>
<organism evidence="10 11">
    <name type="scientific">Tateyamaria armeniaca</name>
    <dbReference type="NCBI Taxonomy" id="2518930"/>
    <lineage>
        <taxon>Bacteria</taxon>
        <taxon>Pseudomonadati</taxon>
        <taxon>Pseudomonadota</taxon>
        <taxon>Alphaproteobacteria</taxon>
        <taxon>Rhodobacterales</taxon>
        <taxon>Roseobacteraceae</taxon>
        <taxon>Tateyamaria</taxon>
    </lineage>
</organism>
<dbReference type="SUPFAM" id="SSF111352">
    <property type="entry name" value="Ammonium transporter"/>
    <property type="match status" value="1"/>
</dbReference>
<evidence type="ECO:0000256" key="6">
    <source>
        <dbReference type="ARBA" id="ARBA00023136"/>
    </source>
</evidence>
<keyword evidence="11" id="KW-1185">Reference proteome</keyword>
<feature type="transmembrane region" description="Helical" evidence="8">
    <location>
        <begin position="313"/>
        <end position="334"/>
    </location>
</feature>
<dbReference type="Pfam" id="PF00909">
    <property type="entry name" value="Ammonium_transp"/>
    <property type="match status" value="1"/>
</dbReference>